<dbReference type="OrthoDB" id="448448at2759"/>
<dbReference type="PANTHER" id="PTHR45626">
    <property type="entry name" value="TRANSCRIPTION TERMINATION FACTOR 2-RELATED"/>
    <property type="match status" value="1"/>
</dbReference>
<dbReference type="PANTHER" id="PTHR45626:SF52">
    <property type="entry name" value="SINGLE-STRANDED DNA-DEPENDENT ATPASE (EUROFUNG)"/>
    <property type="match status" value="1"/>
</dbReference>
<dbReference type="Gene3D" id="3.40.50.10810">
    <property type="entry name" value="Tandem AAA-ATPase domain"/>
    <property type="match status" value="1"/>
</dbReference>
<sequence>MDTINEDTAPARKKIRLQSPEWDCPDVVGNSFWSELELSPELACDDSSWAGILEDIGEGKDVSELHTKRESMVVETVRDVCLGAITVNTTSSYFKKIQILEAAVALRQCGSILTLHTLDADSYAGIATELIPSELLTRASVKLNALLTAPASLRVIISSPIEEAVELGDLLSKADFFLQHSFPREIEYFELEMAYFNPHYLVSPGSRMPQLEDLAIGYDEGPLNSNLVLDEEKKGRLMGIFDTVADLSIQPTTQPSPRLQTRLKEYSQYLSNFGTEMGLGKTLCMLSLICWSLDSSEHPRSELNGTGSLTTLVVIPKSTIPGWQSQIRRHICPGQIHVALYHGAGRQSLAREFQNNDIILTTYQTLRSEWTNKGPLFTEQWFRVVLDEAHRIGNRSTQVFQAACELQSHRRWCLTGTPIVNSIDNYGALLTFIRMEPLAEKSSFERWISKPIGKNAPEGLRRLRILVEATCLRRTKYSLSQGLPIPTIRLEKVELNPQDRALYDFFEKQATTNAAQFSNVHAHDPSMVPKAKRNVLSLINNLRRICDHGQDLLSTSGLETWRSRNSQEINLQMMHSSATQYAGKDCTIDPFGSLSAWTDRHKIINIPAQTVPSAKVQKLIHNLGTEQIENRTASVAPPIKSIVFSQWTDMLDLVQTALQQTGFVCARIDGQQSIQQRQKSMSSFTDDPHCTVMLATIGSGGEGIDLTVANNVHLMEPHWNSMAEEQAIGRVHRIGQQRQVTATKYITPGSIEEYVQSIQDEKIQIINDTWSAGSDVYGGRKIDGETLKKLERFFNRKTEL</sequence>
<dbReference type="SUPFAM" id="SSF52540">
    <property type="entry name" value="P-loop containing nucleoside triphosphate hydrolases"/>
    <property type="match status" value="2"/>
</dbReference>
<dbReference type="SMART" id="SM00487">
    <property type="entry name" value="DEXDc"/>
    <property type="match status" value="1"/>
</dbReference>
<dbReference type="Pfam" id="PF00176">
    <property type="entry name" value="SNF2-rel_dom"/>
    <property type="match status" value="1"/>
</dbReference>
<feature type="domain" description="Helicase C-terminal" evidence="5">
    <location>
        <begin position="615"/>
        <end position="783"/>
    </location>
</feature>
<organism evidence="6 7">
    <name type="scientific">Fusarium beomiforme</name>
    <dbReference type="NCBI Taxonomy" id="44412"/>
    <lineage>
        <taxon>Eukaryota</taxon>
        <taxon>Fungi</taxon>
        <taxon>Dikarya</taxon>
        <taxon>Ascomycota</taxon>
        <taxon>Pezizomycotina</taxon>
        <taxon>Sordariomycetes</taxon>
        <taxon>Hypocreomycetidae</taxon>
        <taxon>Hypocreales</taxon>
        <taxon>Nectriaceae</taxon>
        <taxon>Fusarium</taxon>
        <taxon>Fusarium burgessii species complex</taxon>
    </lineage>
</organism>
<dbReference type="CDD" id="cd18008">
    <property type="entry name" value="DEXDc_SHPRH-like"/>
    <property type="match status" value="1"/>
</dbReference>
<keyword evidence="1" id="KW-0547">Nucleotide-binding</keyword>
<keyword evidence="6" id="KW-0347">Helicase</keyword>
<dbReference type="Pfam" id="PF00271">
    <property type="entry name" value="Helicase_C"/>
    <property type="match status" value="1"/>
</dbReference>
<dbReference type="Proteomes" id="UP000730481">
    <property type="component" value="Unassembled WGS sequence"/>
</dbReference>
<evidence type="ECO:0000256" key="1">
    <source>
        <dbReference type="ARBA" id="ARBA00022741"/>
    </source>
</evidence>
<dbReference type="EMBL" id="PVQB02000574">
    <property type="protein sequence ID" value="KAF4335306.1"/>
    <property type="molecule type" value="Genomic_DNA"/>
</dbReference>
<evidence type="ECO:0000259" key="5">
    <source>
        <dbReference type="PROSITE" id="PS51194"/>
    </source>
</evidence>
<evidence type="ECO:0000256" key="2">
    <source>
        <dbReference type="ARBA" id="ARBA00022801"/>
    </source>
</evidence>
<keyword evidence="2" id="KW-0378">Hydrolase</keyword>
<dbReference type="GO" id="GO:0004386">
    <property type="term" value="F:helicase activity"/>
    <property type="evidence" value="ECO:0007669"/>
    <property type="project" value="UniProtKB-KW"/>
</dbReference>
<feature type="domain" description="Helicase ATP-binding" evidence="4">
    <location>
        <begin position="276"/>
        <end position="436"/>
    </location>
</feature>
<keyword evidence="3" id="KW-0067">ATP-binding</keyword>
<dbReference type="Gene3D" id="3.40.50.300">
    <property type="entry name" value="P-loop containing nucleotide triphosphate hydrolases"/>
    <property type="match status" value="1"/>
</dbReference>
<dbReference type="GO" id="GO:0008094">
    <property type="term" value="F:ATP-dependent activity, acting on DNA"/>
    <property type="evidence" value="ECO:0007669"/>
    <property type="project" value="TreeGrafter"/>
</dbReference>
<dbReference type="InterPro" id="IPR014001">
    <property type="entry name" value="Helicase_ATP-bd"/>
</dbReference>
<dbReference type="InterPro" id="IPR001650">
    <property type="entry name" value="Helicase_C-like"/>
</dbReference>
<dbReference type="InterPro" id="IPR049730">
    <property type="entry name" value="SNF2/RAD54-like_C"/>
</dbReference>
<evidence type="ECO:0000259" key="4">
    <source>
        <dbReference type="PROSITE" id="PS51192"/>
    </source>
</evidence>
<dbReference type="GO" id="GO:0006281">
    <property type="term" value="P:DNA repair"/>
    <property type="evidence" value="ECO:0007669"/>
    <property type="project" value="TreeGrafter"/>
</dbReference>
<dbReference type="CDD" id="cd18793">
    <property type="entry name" value="SF2_C_SNF"/>
    <property type="match status" value="1"/>
</dbReference>
<reference evidence="6" key="2">
    <citation type="submission" date="2020-02" db="EMBL/GenBank/DDBJ databases">
        <title>Identification and distribution of gene clusters putatively required for synthesis of sphingolipid metabolism inhibitors in phylogenetically diverse species of the filamentous fungus Fusarium.</title>
        <authorList>
            <person name="Kim H.-S."/>
            <person name="Busman M."/>
            <person name="Brown D.W."/>
            <person name="Divon H."/>
            <person name="Uhlig S."/>
            <person name="Proctor R.H."/>
        </authorList>
    </citation>
    <scope>NUCLEOTIDE SEQUENCE</scope>
    <source>
        <strain evidence="6">NRRL 25174</strain>
    </source>
</reference>
<gene>
    <name evidence="6" type="ORF">FBEOM_10853</name>
</gene>
<dbReference type="InterPro" id="IPR000330">
    <property type="entry name" value="SNF2_N"/>
</dbReference>
<dbReference type="PROSITE" id="PS51194">
    <property type="entry name" value="HELICASE_CTER"/>
    <property type="match status" value="1"/>
</dbReference>
<keyword evidence="7" id="KW-1185">Reference proteome</keyword>
<proteinExistence type="predicted"/>
<dbReference type="InterPro" id="IPR027417">
    <property type="entry name" value="P-loop_NTPase"/>
</dbReference>
<name>A0A9P5DS90_9HYPO</name>
<dbReference type="PROSITE" id="PS51192">
    <property type="entry name" value="HELICASE_ATP_BIND_1"/>
    <property type="match status" value="1"/>
</dbReference>
<evidence type="ECO:0000313" key="6">
    <source>
        <dbReference type="EMBL" id="KAF4335306.1"/>
    </source>
</evidence>
<dbReference type="SMART" id="SM00490">
    <property type="entry name" value="HELICc"/>
    <property type="match status" value="1"/>
</dbReference>
<dbReference type="AlphaFoldDB" id="A0A9P5DS90"/>
<evidence type="ECO:0000313" key="7">
    <source>
        <dbReference type="Proteomes" id="UP000730481"/>
    </source>
</evidence>
<dbReference type="InterPro" id="IPR038718">
    <property type="entry name" value="SNF2-like_sf"/>
</dbReference>
<dbReference type="GO" id="GO:0005524">
    <property type="term" value="F:ATP binding"/>
    <property type="evidence" value="ECO:0007669"/>
    <property type="project" value="UniProtKB-KW"/>
</dbReference>
<protein>
    <submittedName>
        <fullName evidence="6">Helicase-like transcription factor</fullName>
    </submittedName>
</protein>
<dbReference type="GO" id="GO:0005634">
    <property type="term" value="C:nucleus"/>
    <property type="evidence" value="ECO:0007669"/>
    <property type="project" value="TreeGrafter"/>
</dbReference>
<accession>A0A9P5DS90</accession>
<evidence type="ECO:0000256" key="3">
    <source>
        <dbReference type="ARBA" id="ARBA00022840"/>
    </source>
</evidence>
<reference evidence="6" key="1">
    <citation type="journal article" date="2017" name="Mycologia">
        <title>Fusarium algeriense, sp. nov., a novel toxigenic crown rot pathogen of durum wheat from Algeria is nested in the Fusarium burgessii species complex.</title>
        <authorList>
            <person name="Laraba I."/>
            <person name="Keddad A."/>
            <person name="Boureghda H."/>
            <person name="Abdallah N."/>
            <person name="Vaughan M.M."/>
            <person name="Proctor R.H."/>
            <person name="Busman M."/>
            <person name="O'Donnell K."/>
        </authorList>
    </citation>
    <scope>NUCLEOTIDE SEQUENCE</scope>
    <source>
        <strain evidence="6">NRRL 25174</strain>
    </source>
</reference>
<dbReference type="InterPro" id="IPR050628">
    <property type="entry name" value="SNF2_RAD54_helicase_TF"/>
</dbReference>
<dbReference type="GO" id="GO:0016787">
    <property type="term" value="F:hydrolase activity"/>
    <property type="evidence" value="ECO:0007669"/>
    <property type="project" value="UniProtKB-KW"/>
</dbReference>
<comment type="caution">
    <text evidence="6">The sequence shown here is derived from an EMBL/GenBank/DDBJ whole genome shotgun (WGS) entry which is preliminary data.</text>
</comment>